<dbReference type="RefSeq" id="XP_029306208.1">
    <property type="nucleotide sequence ID" value="XM_029450348.1"/>
</dbReference>
<feature type="coiled-coil region" evidence="1">
    <location>
        <begin position="348"/>
        <end position="761"/>
    </location>
</feature>
<dbReference type="CTD" id="2803"/>
<dbReference type="OrthoDB" id="28818at2759"/>
<accession>A0A6J2R642</accession>
<feature type="region of interest" description="Disordered" evidence="2">
    <location>
        <begin position="293"/>
        <end position="347"/>
    </location>
</feature>
<feature type="region of interest" description="Disordered" evidence="2">
    <location>
        <begin position="76"/>
        <end position="116"/>
    </location>
</feature>
<keyword evidence="4" id="KW-1185">Reference proteome</keyword>
<dbReference type="InterPro" id="IPR000237">
    <property type="entry name" value="GRIP_dom"/>
</dbReference>
<evidence type="ECO:0000256" key="2">
    <source>
        <dbReference type="SAM" id="MobiDB-lite"/>
    </source>
</evidence>
<dbReference type="Pfam" id="PF01465">
    <property type="entry name" value="GRIP"/>
    <property type="match status" value="1"/>
</dbReference>
<dbReference type="PANTHER" id="PTHR19327">
    <property type="entry name" value="GOLGIN"/>
    <property type="match status" value="1"/>
</dbReference>
<feature type="region of interest" description="Disordered" evidence="2">
    <location>
        <begin position="1"/>
        <end position="57"/>
    </location>
</feature>
<dbReference type="GeneID" id="115020372"/>
<feature type="compositionally biased region" description="Basic and acidic residues" evidence="2">
    <location>
        <begin position="307"/>
        <end position="316"/>
    </location>
</feature>
<feature type="coiled-coil region" evidence="1">
    <location>
        <begin position="792"/>
        <end position="1225"/>
    </location>
</feature>
<feature type="coiled-coil region" evidence="1">
    <location>
        <begin position="1379"/>
        <end position="1481"/>
    </location>
</feature>
<reference evidence="5" key="1">
    <citation type="submission" date="2025-08" db="UniProtKB">
        <authorList>
            <consortium name="RefSeq"/>
        </authorList>
    </citation>
    <scope>IDENTIFICATION</scope>
</reference>
<feature type="region of interest" description="Disordered" evidence="2">
    <location>
        <begin position="136"/>
        <end position="193"/>
    </location>
</feature>
<protein>
    <submittedName>
        <fullName evidence="5">LOW QUALITY PROTEIN: golgin subfamily A member 4</fullName>
    </submittedName>
</protein>
<dbReference type="GO" id="GO:0048193">
    <property type="term" value="P:Golgi vesicle transport"/>
    <property type="evidence" value="ECO:0007669"/>
    <property type="project" value="TreeGrafter"/>
</dbReference>
<dbReference type="KEGG" id="cgob:115020372"/>
<feature type="compositionally biased region" description="Polar residues" evidence="2">
    <location>
        <begin position="12"/>
        <end position="29"/>
    </location>
</feature>
<dbReference type="SUPFAM" id="SSF101283">
    <property type="entry name" value="GRIP domain"/>
    <property type="match status" value="1"/>
</dbReference>
<feature type="compositionally biased region" description="Polar residues" evidence="2">
    <location>
        <begin position="317"/>
        <end position="326"/>
    </location>
</feature>
<feature type="coiled-coil region" evidence="1">
    <location>
        <begin position="1830"/>
        <end position="1901"/>
    </location>
</feature>
<proteinExistence type="predicted"/>
<dbReference type="Gene3D" id="1.10.220.60">
    <property type="entry name" value="GRIP domain"/>
    <property type="match status" value="1"/>
</dbReference>
<dbReference type="PANTHER" id="PTHR19327:SF0">
    <property type="entry name" value="GOLGIN SUBFAMILY A MEMBER 4"/>
    <property type="match status" value="1"/>
</dbReference>
<dbReference type="GO" id="GO:0005794">
    <property type="term" value="C:Golgi apparatus"/>
    <property type="evidence" value="ECO:0007669"/>
    <property type="project" value="TreeGrafter"/>
</dbReference>
<organism evidence="4 5">
    <name type="scientific">Cottoperca gobio</name>
    <name type="common">Frogmouth</name>
    <name type="synonym">Aphritis gobio</name>
    <dbReference type="NCBI Taxonomy" id="56716"/>
    <lineage>
        <taxon>Eukaryota</taxon>
        <taxon>Metazoa</taxon>
        <taxon>Chordata</taxon>
        <taxon>Craniata</taxon>
        <taxon>Vertebrata</taxon>
        <taxon>Euteleostomi</taxon>
        <taxon>Actinopterygii</taxon>
        <taxon>Neopterygii</taxon>
        <taxon>Teleostei</taxon>
        <taxon>Neoteleostei</taxon>
        <taxon>Acanthomorphata</taxon>
        <taxon>Eupercaria</taxon>
        <taxon>Perciformes</taxon>
        <taxon>Notothenioidei</taxon>
        <taxon>Bovichtidae</taxon>
        <taxon>Cottoperca</taxon>
    </lineage>
</organism>
<keyword evidence="1" id="KW-0175">Coiled coil</keyword>
<dbReference type="SMART" id="SM00755">
    <property type="entry name" value="Grip"/>
    <property type="match status" value="1"/>
</dbReference>
<sequence length="2118" mass="243297">MFKKLKQKINEEQSPQRNAQSPQQAQTGSGDRRSSQTPPSHHEGSPSPSDRELLAGMIAEPAFLSEYTIFALDHSKRPKTAQVASVSAPKGPARSPRGSINGDGSTSPLRDETHSFAQKLQLRVPSMESLIRVGASRAESLFRSPSKESLVRSSSRESLTPLGESDSPGAPTYDPPSDIESEAEDPPGVAEPLSKEQLLHQLHKVESSLGKYRGKYSELVTAYRTVQREKEKTQAILSQSQDKSLRRIGELREELQMDQQAKKHLQDEFDVALEEKDQLITVLQTQVALLKKRSKVVSEGAGPPEGDVARPEDADSHLTSSTQSPSKEQRVEPEVTEGEGNSDPTKLMEALQKRVTRQENLLQKCKEVMRTHKERSSQLGAENETLQERLQELEKIKELHTSEKTKLITQLRDAKNLVEQLEQDKGMVIAETKRQMHETLEMKEEEVAQLRSRIQQATAQKEELQEQKEKTEKSAFEEVERALGAAQKADEARKQLQVQLEEQVQNVERAGEEERKSLQQELTRVKQEVVTIMKKSSEETVANMEKLHSDALAAKEEETSARINKALEQCKEEFSQLGQEREQQTSLALEDVELQKTALRTEADNKVKEIQLELEAARTRVLELESSLEKISQDGSSLSHELSSQLEKLKDKHKAQISALEEKHQKQLEKHKGTLTQKNNAALEELKKQHRVELETLLKDKELQFQAHVEDMNQKTLEKLDAKQAELEAVSAELSEAVKSKRLLEEKLVAAEDAHSSAQREHEKRFQDHVEKHNVDLSKIKRKHEQSLGGVEKTLKEELNALNIVLREKEKEIKEHILREKTLQKESHSTVQDLNVKVKELEELQQCLSQSQLQSGSLKESNAHLSKMSEDLDQCKKNLSDLEHQLEVAKNDCQQKDKSLQELEQQLQQTKKELLEQEKSFTAELNTKQEEQTRLKKQLEEETAALEKKMKNTITEMEAKLKTQETKMEKFKNKAKEMHESYKKKIQQNEETMKKELAKKEKELQQTEQQVQEKIVEMSQKSSHGLSSAMSELQANHKEEVEKLHDTHKHEIGELEHRWQEKLGQQEEELTEKHSHMLQEKAQELEELSQQLSRGREENEQVLFEIKDLKEDLAIRQTTVQKLQEELNEAAVKLESLSEGEALLKEQMESVERNLNQALNERSSIQDKLNMTKEESREKLKVLSGKLKEAEKQQKALEGSRCKESEDLQNKFEETAVQLQAKEAEFQQQLIVIRNQMQHHCKEVQSKVECGSNELCQRVECRLNELKERLLCSQKKVVNLKNVIVTKVDRICTLEGNLRQQTEENKNLCISLEQMTAQVNAHTEHVKALTHEKDGHSQSIGEKALKIEELSEANRLISESMKANELHISNLESFTCDLKNQLASSIKEKEEAINQLNQQYKEERQQAAAQMQETIERLEQERTSASEEAEALRNSLSEYEKKAETKFTQNDHIITSLQTRLDELQREISEKNEALQRLTASIDNQSISKSEMDQVLSEKEQKLGGLTSELESCISRLGELQEQLALKTKECEQLTADLKQQHGIRENEKRELVEQLQQTQMQCTQNGNLEQEMVEKLRSLEEDNQTCKHKLDSQREEFERVNDEIIKSKEESLKAAEEKSSAESARKVSELKKKAEQKIAQIKKQLTSQLEEKEQAIKALQAGLEEIKSNEASGKQHTETLEEKTKALEEALVMLKEEQEKELERILSSERLEKEKSLEELKNVYEEKLSSLQRDAAQLGELKETDSALHEIEAKLKEAEEQNGNLLAEINCLREEICAKDDQLDEHREMIKQVQNPSEAEMKVECSSVQQTKSVMQNHSATQEVDGDALESLENNLSQVKKEKEQIHKDFVRLQKDIRLLRKEHEQDLEYMKKELLGENEKQMKLELEDLEMKHNSAIKQLMREFNTQMALKERELVTTVKETIEKAQTVEAELLSSHSEEACQLRKVIDQKEDDLHRTVQKYEEVLQSREEEMGDRVWQVQKELEELQAKGLDTSEMSAEELQAQLAEKTTLLSEARLKEQGFVERIHSLEDKIKCFHRATVVTHLGSTYKEPVYNSSEPTEMEYLRKVLFEYMMGRETKTMAKVITSMLKFPPDQAQKVLENEDTKAMPWLGLSV</sequence>
<name>A0A6J2R642_COTGO</name>
<gene>
    <name evidence="5" type="primary">golga4</name>
</gene>
<evidence type="ECO:0000259" key="3">
    <source>
        <dbReference type="PROSITE" id="PS50913"/>
    </source>
</evidence>
<feature type="coiled-coil region" evidence="1">
    <location>
        <begin position="1954"/>
        <end position="2021"/>
    </location>
</feature>
<dbReference type="InParanoid" id="A0A6J2R642"/>
<evidence type="ECO:0000256" key="1">
    <source>
        <dbReference type="SAM" id="Coils"/>
    </source>
</evidence>
<dbReference type="Proteomes" id="UP000504630">
    <property type="component" value="Chromosome 15"/>
</dbReference>
<dbReference type="PROSITE" id="PS50913">
    <property type="entry name" value="GRIP"/>
    <property type="match status" value="1"/>
</dbReference>
<dbReference type="GO" id="GO:0031267">
    <property type="term" value="F:small GTPase binding"/>
    <property type="evidence" value="ECO:0007669"/>
    <property type="project" value="TreeGrafter"/>
</dbReference>
<evidence type="ECO:0000313" key="4">
    <source>
        <dbReference type="Proteomes" id="UP000504630"/>
    </source>
</evidence>
<feature type="domain" description="GRIP" evidence="3">
    <location>
        <begin position="2058"/>
        <end position="2105"/>
    </location>
</feature>
<feature type="compositionally biased region" description="Basic and acidic residues" evidence="2">
    <location>
        <begin position="30"/>
        <end position="53"/>
    </location>
</feature>
<feature type="coiled-coil region" evidence="1">
    <location>
        <begin position="1577"/>
        <end position="1776"/>
    </location>
</feature>
<feature type="coiled-coil region" evidence="1">
    <location>
        <begin position="1256"/>
        <end position="1332"/>
    </location>
</feature>
<evidence type="ECO:0000313" key="5">
    <source>
        <dbReference type="RefSeq" id="XP_029306208.1"/>
    </source>
</evidence>